<dbReference type="AlphaFoldDB" id="A0AAP0EMG7"/>
<gene>
    <name evidence="5" type="ORF">Sjap_021486</name>
</gene>
<dbReference type="EMBL" id="JBBNAE010000009">
    <property type="protein sequence ID" value="KAK9095989.1"/>
    <property type="molecule type" value="Genomic_DNA"/>
</dbReference>
<reference evidence="5 6" key="1">
    <citation type="submission" date="2024-01" db="EMBL/GenBank/DDBJ databases">
        <title>Genome assemblies of Stephania.</title>
        <authorList>
            <person name="Yang L."/>
        </authorList>
    </citation>
    <scope>NUCLEOTIDE SEQUENCE [LARGE SCALE GENOMIC DNA]</scope>
    <source>
        <strain evidence="5">QJT</strain>
        <tissue evidence="5">Leaf</tissue>
    </source>
</reference>
<dbReference type="GO" id="GO:0043226">
    <property type="term" value="C:organelle"/>
    <property type="evidence" value="ECO:0007669"/>
    <property type="project" value="UniProtKB-ARBA"/>
</dbReference>
<dbReference type="InterPro" id="IPR039647">
    <property type="entry name" value="EF_hand_pair_protein_CML-like"/>
</dbReference>
<dbReference type="SMART" id="SM00054">
    <property type="entry name" value="EFh"/>
    <property type="match status" value="4"/>
</dbReference>
<evidence type="ECO:0000256" key="3">
    <source>
        <dbReference type="ARBA" id="ARBA00022837"/>
    </source>
</evidence>
<feature type="domain" description="EF-hand" evidence="4">
    <location>
        <begin position="15"/>
        <end position="50"/>
    </location>
</feature>
<evidence type="ECO:0000256" key="2">
    <source>
        <dbReference type="ARBA" id="ARBA00022737"/>
    </source>
</evidence>
<proteinExistence type="predicted"/>
<dbReference type="CDD" id="cd00051">
    <property type="entry name" value="EFh"/>
    <property type="match status" value="2"/>
</dbReference>
<feature type="domain" description="EF-hand" evidence="4">
    <location>
        <begin position="51"/>
        <end position="86"/>
    </location>
</feature>
<dbReference type="SUPFAM" id="SSF47473">
    <property type="entry name" value="EF-hand"/>
    <property type="match status" value="1"/>
</dbReference>
<accession>A0AAP0EMG7</accession>
<keyword evidence="2" id="KW-0677">Repeat</keyword>
<evidence type="ECO:0000256" key="1">
    <source>
        <dbReference type="ARBA" id="ARBA00022723"/>
    </source>
</evidence>
<dbReference type="Pfam" id="PF13499">
    <property type="entry name" value="EF-hand_7"/>
    <property type="match status" value="2"/>
</dbReference>
<feature type="domain" description="EF-hand" evidence="4">
    <location>
        <begin position="124"/>
        <end position="156"/>
    </location>
</feature>
<keyword evidence="6" id="KW-1185">Reference proteome</keyword>
<dbReference type="GO" id="GO:0005509">
    <property type="term" value="F:calcium ion binding"/>
    <property type="evidence" value="ECO:0007669"/>
    <property type="project" value="InterPro"/>
</dbReference>
<protein>
    <recommendedName>
        <fullName evidence="4">EF-hand domain-containing protein</fullName>
    </recommendedName>
</protein>
<dbReference type="PROSITE" id="PS50222">
    <property type="entry name" value="EF_HAND_2"/>
    <property type="match status" value="4"/>
</dbReference>
<evidence type="ECO:0000313" key="6">
    <source>
        <dbReference type="Proteomes" id="UP001417504"/>
    </source>
</evidence>
<keyword evidence="1" id="KW-0479">Metal-binding</keyword>
<dbReference type="PANTHER" id="PTHR10891">
    <property type="entry name" value="EF-HAND CALCIUM-BINDING DOMAIN CONTAINING PROTEIN"/>
    <property type="match status" value="1"/>
</dbReference>
<evidence type="ECO:0000313" key="5">
    <source>
        <dbReference type="EMBL" id="KAK9095989.1"/>
    </source>
</evidence>
<dbReference type="InterPro" id="IPR011992">
    <property type="entry name" value="EF-hand-dom_pair"/>
</dbReference>
<dbReference type="Proteomes" id="UP001417504">
    <property type="component" value="Unassembled WGS sequence"/>
</dbReference>
<evidence type="ECO:0000259" key="4">
    <source>
        <dbReference type="PROSITE" id="PS50222"/>
    </source>
</evidence>
<keyword evidence="3" id="KW-0106">Calcium</keyword>
<comment type="caution">
    <text evidence="5">The sequence shown here is derived from an EMBL/GenBank/DDBJ whole genome shotgun (WGS) entry which is preliminary data.</text>
</comment>
<name>A0AAP0EMG7_9MAGN</name>
<feature type="domain" description="EF-hand" evidence="4">
    <location>
        <begin position="96"/>
        <end position="123"/>
    </location>
</feature>
<dbReference type="InterPro" id="IPR018247">
    <property type="entry name" value="EF_Hand_1_Ca_BS"/>
</dbReference>
<dbReference type="FunFam" id="1.10.238.10:FF:000178">
    <property type="entry name" value="Calmodulin-2 A"/>
    <property type="match status" value="1"/>
</dbReference>
<dbReference type="Gene3D" id="1.10.238.10">
    <property type="entry name" value="EF-hand"/>
    <property type="match status" value="2"/>
</dbReference>
<dbReference type="PROSITE" id="PS00018">
    <property type="entry name" value="EF_HAND_1"/>
    <property type="match status" value="3"/>
</dbReference>
<sequence length="156" mass="16672">MAQLGSLTNQTDALSQAVHLMDAFKAFDADNNGLITASELGGIMASLGQAVSEQDVRAMMQKGDTNRDGFLSMREFLEMTTKDLGLGGIASLLRPAFEAFDVNGDQGVSGEELFEVLGKMEQGVSLEDCKAIIASMDHDGDGLVSFEEFKIIVDSL</sequence>
<dbReference type="InterPro" id="IPR002048">
    <property type="entry name" value="EF_hand_dom"/>
</dbReference>
<organism evidence="5 6">
    <name type="scientific">Stephania japonica</name>
    <dbReference type="NCBI Taxonomy" id="461633"/>
    <lineage>
        <taxon>Eukaryota</taxon>
        <taxon>Viridiplantae</taxon>
        <taxon>Streptophyta</taxon>
        <taxon>Embryophyta</taxon>
        <taxon>Tracheophyta</taxon>
        <taxon>Spermatophyta</taxon>
        <taxon>Magnoliopsida</taxon>
        <taxon>Ranunculales</taxon>
        <taxon>Menispermaceae</taxon>
        <taxon>Menispermoideae</taxon>
        <taxon>Cissampelideae</taxon>
        <taxon>Stephania</taxon>
    </lineage>
</organism>